<gene>
    <name evidence="3" type="ORF">Pph01_28760</name>
</gene>
<feature type="compositionally biased region" description="Basic and acidic residues" evidence="1">
    <location>
        <begin position="243"/>
        <end position="257"/>
    </location>
</feature>
<keyword evidence="2" id="KW-1133">Transmembrane helix</keyword>
<evidence type="ECO:0000256" key="1">
    <source>
        <dbReference type="SAM" id="MobiDB-lite"/>
    </source>
</evidence>
<evidence type="ECO:0000256" key="2">
    <source>
        <dbReference type="SAM" id="Phobius"/>
    </source>
</evidence>
<comment type="caution">
    <text evidence="3">The sequence shown here is derived from an EMBL/GenBank/DDBJ whole genome shotgun (WGS) entry which is preliminary data.</text>
</comment>
<name>A0A8J3U3G5_9ACTN</name>
<accession>A0A8J3U3G5</accession>
<dbReference type="AlphaFoldDB" id="A0A8J3U3G5"/>
<feature type="transmembrane region" description="Helical" evidence="2">
    <location>
        <begin position="15"/>
        <end position="35"/>
    </location>
</feature>
<protein>
    <recommendedName>
        <fullName evidence="5">Capsular polysaccharide biosynthesis protein</fullName>
    </recommendedName>
</protein>
<sequence length="315" mass="33343">MDFWKTILDLARSRFVGPPIAVLAIAAACVAYFLVPTTYVSTASMVLTTPASGGTLSPNPREAGGLTNPLLQFNDGLRTTAGILILAMNTPETLTRLGIVKNGDTQLTINDGRTNPELLGISTNGPFVYIEVESKVPAKASATVTSAGKLIREALSERQRELKAPPSTYITITDVAPPGTPQAKRTTKWGAAAGGFFAVVIVGLGLAFMVSRIRARRRRAGMMRAQWSAESKKRALAPSDVPVTRDVRDGAQPDRRGSGASGWEDETAVIVVIPDDADGDRHTSLRFASAKDGQGSSGGPKDRIDDVSSTRPRAG</sequence>
<evidence type="ECO:0000313" key="4">
    <source>
        <dbReference type="Proteomes" id="UP000622547"/>
    </source>
</evidence>
<organism evidence="3 4">
    <name type="scientific">Planotetraspora phitsanulokensis</name>
    <dbReference type="NCBI Taxonomy" id="575192"/>
    <lineage>
        <taxon>Bacteria</taxon>
        <taxon>Bacillati</taxon>
        <taxon>Actinomycetota</taxon>
        <taxon>Actinomycetes</taxon>
        <taxon>Streptosporangiales</taxon>
        <taxon>Streptosporangiaceae</taxon>
        <taxon>Planotetraspora</taxon>
    </lineage>
</organism>
<proteinExistence type="predicted"/>
<feature type="region of interest" description="Disordered" evidence="1">
    <location>
        <begin position="224"/>
        <end position="315"/>
    </location>
</feature>
<dbReference type="Proteomes" id="UP000622547">
    <property type="component" value="Unassembled WGS sequence"/>
</dbReference>
<evidence type="ECO:0000313" key="3">
    <source>
        <dbReference type="EMBL" id="GII37873.1"/>
    </source>
</evidence>
<dbReference type="EMBL" id="BOOP01000011">
    <property type="protein sequence ID" value="GII37873.1"/>
    <property type="molecule type" value="Genomic_DNA"/>
</dbReference>
<keyword evidence="2" id="KW-0812">Transmembrane</keyword>
<reference evidence="3 4" key="1">
    <citation type="submission" date="2021-01" db="EMBL/GenBank/DDBJ databases">
        <title>Whole genome shotgun sequence of Planotetraspora phitsanulokensis NBRC 104273.</title>
        <authorList>
            <person name="Komaki H."/>
            <person name="Tamura T."/>
        </authorList>
    </citation>
    <scope>NUCLEOTIDE SEQUENCE [LARGE SCALE GENOMIC DNA]</scope>
    <source>
        <strain evidence="3 4">NBRC 104273</strain>
    </source>
</reference>
<dbReference type="PROSITE" id="PS51257">
    <property type="entry name" value="PROKAR_LIPOPROTEIN"/>
    <property type="match status" value="1"/>
</dbReference>
<feature type="transmembrane region" description="Helical" evidence="2">
    <location>
        <begin position="189"/>
        <end position="210"/>
    </location>
</feature>
<keyword evidence="4" id="KW-1185">Reference proteome</keyword>
<evidence type="ECO:0008006" key="5">
    <source>
        <dbReference type="Google" id="ProtNLM"/>
    </source>
</evidence>
<keyword evidence="2" id="KW-0472">Membrane</keyword>